<accession>A0A7J5TU69</accession>
<dbReference type="SUPFAM" id="SSF82171">
    <property type="entry name" value="DPP6 N-terminal domain-like"/>
    <property type="match status" value="1"/>
</dbReference>
<comment type="caution">
    <text evidence="2">The sequence shown here is derived from an EMBL/GenBank/DDBJ whole genome shotgun (WGS) entry which is preliminary data.</text>
</comment>
<dbReference type="Gene3D" id="2.120.10.30">
    <property type="entry name" value="TolB, C-terminal domain"/>
    <property type="match status" value="1"/>
</dbReference>
<evidence type="ECO:0000313" key="3">
    <source>
        <dbReference type="Proteomes" id="UP000488299"/>
    </source>
</evidence>
<evidence type="ECO:0000256" key="1">
    <source>
        <dbReference type="SAM" id="SignalP"/>
    </source>
</evidence>
<dbReference type="PANTHER" id="PTHR36842:SF1">
    <property type="entry name" value="PROTEIN TOLB"/>
    <property type="match status" value="1"/>
</dbReference>
<keyword evidence="3" id="KW-1185">Reference proteome</keyword>
<dbReference type="Proteomes" id="UP000488299">
    <property type="component" value="Unassembled WGS sequence"/>
</dbReference>
<proteinExistence type="predicted"/>
<name>A0A7J5TU69_9BACT</name>
<dbReference type="InterPro" id="IPR011042">
    <property type="entry name" value="6-blade_b-propeller_TolB-like"/>
</dbReference>
<dbReference type="RefSeq" id="WP_152126189.1">
    <property type="nucleotide sequence ID" value="NZ_WELI01000010.1"/>
</dbReference>
<reference evidence="2 3" key="1">
    <citation type="submission" date="2019-10" db="EMBL/GenBank/DDBJ databases">
        <title>Rudanella paleaurantiibacter sp. nov., isolated from sludge.</title>
        <authorList>
            <person name="Xu S.Q."/>
        </authorList>
    </citation>
    <scope>NUCLEOTIDE SEQUENCE [LARGE SCALE GENOMIC DNA]</scope>
    <source>
        <strain evidence="2 3">HX-22-17</strain>
    </source>
</reference>
<sequence>MSLKTRVLPLLAALSFASATAQTLPILEQTPAQLRWYRIRTPHFSVLYPEGFEKPAQRTAHRLEGVYEPVSATLGKRPRRLPLLLQNQTTISNGFVTLTPRRSEFFTTPPQDPFLLGTYDWLDLLTVHEYRHVVQFEKALQGFGKAAYYLFGNNALALATLGVPDWFSEGDAVGVETALSGSGRGRIPNFDMGFRANLLAGRRFSYNKAVAGSFRDNVPDHYVLGYLLTTNLRRENGADGWSRVLNEYYHRFPWPFSFSGSVKKVTGSRVDNLYKRTLTDLTETWTKQQEGLKLTRATPLPVRPEKRVFTNYQNPQYVSDSTLLALKTGLGDIAQLVLLRRNGTEKKVFTLGLYNDPDMLSVNAGRAVWVEFRYHPRWGQKVWSELRSLDLTTGRQTRLTSQTRYTAVALSPDGFSIAAVEHTADYKTRLLVLDAETGRVKQTLHNPFDYFYLHPRWTDDSKSIIAVALRDGRKTIQRIDPVTGQRTDLLPELNRNISHPQPWGPYVLYNSPQSGIDNIYAVDTRNGRTYQVTSRPLGAYHAAISPNGKQMAFHDFSADGHRVQEMPLNPESWAPATEVDDRTVRYFGPLVAQEPGVAQARVALSDSAPLPAPFPVSRFRRLPHALNIYGWGPIFSSTGQELTLGIDSRDLLATTQLSTGFLYNQAERTGAFFANASYQGLFPVFDLSFQSGRNQTSVYVDRRLPLDSLRSDTWNYNQLTAGIRLPFQLTQTKYRQSLTLSAQYNLIQVSGYDLPARPLNEVGGARVLNALSYGLTYQRLLKQNKRDVAPPWGQALNLTWRTTPFGGALRAEQLSLQSNLFFPGLIKHHSLRLRGGYQQQFQDTYRFSPATFYPRGQLYTSFDKLWVGGAEYRFPVADTHWNIGRLAYIQRIKAAGFYDAAQGDVQVAVVNQNGQLLRFENRRRNLATVGADLSFVFNVLRFRLPFEVGARATYALNTGEFQIEPLVLDIGF</sequence>
<feature type="chain" id="PRO_5029443258" description="TolB protein" evidence="1">
    <location>
        <begin position="22"/>
        <end position="972"/>
    </location>
</feature>
<dbReference type="EMBL" id="WELI01000010">
    <property type="protein sequence ID" value="KAB7727554.1"/>
    <property type="molecule type" value="Genomic_DNA"/>
</dbReference>
<gene>
    <name evidence="2" type="ORF">F5984_21015</name>
</gene>
<keyword evidence="1" id="KW-0732">Signal</keyword>
<evidence type="ECO:0000313" key="2">
    <source>
        <dbReference type="EMBL" id="KAB7727554.1"/>
    </source>
</evidence>
<organism evidence="2 3">
    <name type="scientific">Rudanella paleaurantiibacter</name>
    <dbReference type="NCBI Taxonomy" id="2614655"/>
    <lineage>
        <taxon>Bacteria</taxon>
        <taxon>Pseudomonadati</taxon>
        <taxon>Bacteroidota</taxon>
        <taxon>Cytophagia</taxon>
        <taxon>Cytophagales</taxon>
        <taxon>Cytophagaceae</taxon>
        <taxon>Rudanella</taxon>
    </lineage>
</organism>
<protein>
    <recommendedName>
        <fullName evidence="4">TolB protein</fullName>
    </recommendedName>
</protein>
<dbReference type="PANTHER" id="PTHR36842">
    <property type="entry name" value="PROTEIN TOLB HOMOLOG"/>
    <property type="match status" value="1"/>
</dbReference>
<evidence type="ECO:0008006" key="4">
    <source>
        <dbReference type="Google" id="ProtNLM"/>
    </source>
</evidence>
<dbReference type="AlphaFoldDB" id="A0A7J5TU69"/>
<feature type="signal peptide" evidence="1">
    <location>
        <begin position="1"/>
        <end position="21"/>
    </location>
</feature>